<dbReference type="Proteomes" id="UP001148614">
    <property type="component" value="Unassembled WGS sequence"/>
</dbReference>
<sequence length="242" mass="28166">MMIRDRSESGWRGNSWTGYSDVPRTKELSTIAFDNDTASELQRPAATFEAHGLTFDTAPLNRRIDNQAELDACLQNVVRIACHLRQQAEERQMNMSRLYAEFITAFLTQRQQLEMIFVHTRVALREGRVPDAAWTQTMQVMTWKTRSSEASQADLHTLVNRAALPFESRRDAPPIFIPSKFGSYVDHIYTFVLLMLWNPLMSSEWARAACRNHETPHHHCIRLYQRWPVDHIHFSDAFIRFG</sequence>
<name>A0A9W8TMV2_9PEZI</name>
<organism evidence="1 2">
    <name type="scientific">Xylaria arbuscula</name>
    <dbReference type="NCBI Taxonomy" id="114810"/>
    <lineage>
        <taxon>Eukaryota</taxon>
        <taxon>Fungi</taxon>
        <taxon>Dikarya</taxon>
        <taxon>Ascomycota</taxon>
        <taxon>Pezizomycotina</taxon>
        <taxon>Sordariomycetes</taxon>
        <taxon>Xylariomycetidae</taxon>
        <taxon>Xylariales</taxon>
        <taxon>Xylariaceae</taxon>
        <taxon>Xylaria</taxon>
    </lineage>
</organism>
<evidence type="ECO:0000313" key="1">
    <source>
        <dbReference type="EMBL" id="KAJ3577162.1"/>
    </source>
</evidence>
<reference evidence="1" key="1">
    <citation type="submission" date="2022-07" db="EMBL/GenBank/DDBJ databases">
        <title>Genome Sequence of Xylaria arbuscula.</title>
        <authorList>
            <person name="Buettner E."/>
        </authorList>
    </citation>
    <scope>NUCLEOTIDE SEQUENCE</scope>
    <source>
        <strain evidence="1">VT107</strain>
    </source>
</reference>
<gene>
    <name evidence="1" type="ORF">NPX13_g3402</name>
</gene>
<comment type="caution">
    <text evidence="1">The sequence shown here is derived from an EMBL/GenBank/DDBJ whole genome shotgun (WGS) entry which is preliminary data.</text>
</comment>
<keyword evidence="2" id="KW-1185">Reference proteome</keyword>
<dbReference type="AlphaFoldDB" id="A0A9W8TMV2"/>
<accession>A0A9W8TMV2</accession>
<dbReference type="EMBL" id="JANPWZ010000420">
    <property type="protein sequence ID" value="KAJ3577162.1"/>
    <property type="molecule type" value="Genomic_DNA"/>
</dbReference>
<protein>
    <submittedName>
        <fullName evidence="1">Uncharacterized protein</fullName>
    </submittedName>
</protein>
<proteinExistence type="predicted"/>
<evidence type="ECO:0000313" key="2">
    <source>
        <dbReference type="Proteomes" id="UP001148614"/>
    </source>
</evidence>